<dbReference type="GO" id="GO:0008745">
    <property type="term" value="F:N-acetylmuramoyl-L-alanine amidase activity"/>
    <property type="evidence" value="ECO:0007669"/>
    <property type="project" value="UniProtKB-EC"/>
</dbReference>
<comment type="catalytic activity">
    <reaction evidence="1">
        <text>Hydrolyzes the link between N-acetylmuramoyl residues and L-amino acid residues in certain cell-wall glycopeptides.</text>
        <dbReference type="EC" id="3.5.1.28"/>
    </reaction>
</comment>
<evidence type="ECO:0000256" key="3">
    <source>
        <dbReference type="ARBA" id="ARBA00022801"/>
    </source>
</evidence>
<evidence type="ECO:0000256" key="2">
    <source>
        <dbReference type="ARBA" id="ARBA00011901"/>
    </source>
</evidence>
<proteinExistence type="predicted"/>
<dbReference type="EMBL" id="JACHFD010000004">
    <property type="protein sequence ID" value="MBB5350850.1"/>
    <property type="molecule type" value="Genomic_DNA"/>
</dbReference>
<evidence type="ECO:0000256" key="1">
    <source>
        <dbReference type="ARBA" id="ARBA00001561"/>
    </source>
</evidence>
<dbReference type="GO" id="GO:0009253">
    <property type="term" value="P:peptidoglycan catabolic process"/>
    <property type="evidence" value="ECO:0007669"/>
    <property type="project" value="InterPro"/>
</dbReference>
<dbReference type="Pfam" id="PF01520">
    <property type="entry name" value="Amidase_3"/>
    <property type="match status" value="1"/>
</dbReference>
<feature type="region of interest" description="Disordered" evidence="4">
    <location>
        <begin position="217"/>
        <end position="243"/>
    </location>
</feature>
<dbReference type="InterPro" id="IPR050695">
    <property type="entry name" value="N-acetylmuramoyl_amidase_3"/>
</dbReference>
<dbReference type="InterPro" id="IPR002508">
    <property type="entry name" value="MurNAc-LAA_cat"/>
</dbReference>
<gene>
    <name evidence="7" type="ORF">HNR46_001084</name>
</gene>
<dbReference type="EC" id="3.5.1.28" evidence="2"/>
<dbReference type="Proteomes" id="UP000557717">
    <property type="component" value="Unassembled WGS sequence"/>
</dbReference>
<sequence length="243" mass="26430">MMLRVLLLGVLAWVLGSCAPTGGGGTVSWNRDEWGHRPGPKGFTTVILDAGHGGKDSGAVSRHTGAREKDLALDTVRRVKAKLDGQVKVVLMRSDDTFVDLDERVRRASQRDGAILVSVHYNSGASAMRGPELYWWRVDSWGLATRLQRNLERVVPGESGNRGQVRRRLRLTRNPEVPCVLVECGYLSHPGEARLCQDATYRDRLAAAIASAILDQQRAGDPAGSLPRPITAPPSRPTDPPGS</sequence>
<feature type="chain" id="PRO_5032452973" description="N-acetylmuramoyl-L-alanine amidase" evidence="5">
    <location>
        <begin position="20"/>
        <end position="243"/>
    </location>
</feature>
<dbReference type="PANTHER" id="PTHR30404">
    <property type="entry name" value="N-ACETYLMURAMOYL-L-ALANINE AMIDASE"/>
    <property type="match status" value="1"/>
</dbReference>
<feature type="signal peptide" evidence="5">
    <location>
        <begin position="1"/>
        <end position="19"/>
    </location>
</feature>
<accession>A0A840VA77</accession>
<evidence type="ECO:0000259" key="6">
    <source>
        <dbReference type="SMART" id="SM00646"/>
    </source>
</evidence>
<keyword evidence="8" id="KW-1185">Reference proteome</keyword>
<reference evidence="7 8" key="1">
    <citation type="submission" date="2020-08" db="EMBL/GenBank/DDBJ databases">
        <title>Genomic Encyclopedia of Type Strains, Phase IV (KMG-IV): sequencing the most valuable type-strain genomes for metagenomic binning, comparative biology and taxonomic classification.</title>
        <authorList>
            <person name="Goeker M."/>
        </authorList>
    </citation>
    <scope>NUCLEOTIDE SEQUENCE [LARGE SCALE GENOMIC DNA]</scope>
    <source>
        <strain evidence="7 8">YC6886</strain>
    </source>
</reference>
<feature type="compositionally biased region" description="Pro residues" evidence="4">
    <location>
        <begin position="230"/>
        <end position="243"/>
    </location>
</feature>
<keyword evidence="3 7" id="KW-0378">Hydrolase</keyword>
<dbReference type="PANTHER" id="PTHR30404:SF0">
    <property type="entry name" value="N-ACETYLMURAMOYL-L-ALANINE AMIDASE AMIC"/>
    <property type="match status" value="1"/>
</dbReference>
<dbReference type="Gene3D" id="3.40.630.40">
    <property type="entry name" value="Zn-dependent exopeptidases"/>
    <property type="match status" value="1"/>
</dbReference>
<dbReference type="PROSITE" id="PS51257">
    <property type="entry name" value="PROKAR_LIPOPROTEIN"/>
    <property type="match status" value="1"/>
</dbReference>
<comment type="caution">
    <text evidence="7">The sequence shown here is derived from an EMBL/GenBank/DDBJ whole genome shotgun (WGS) entry which is preliminary data.</text>
</comment>
<dbReference type="AlphaFoldDB" id="A0A840VA77"/>
<organism evidence="7 8">
    <name type="scientific">Haloferula luteola</name>
    <dbReference type="NCBI Taxonomy" id="595692"/>
    <lineage>
        <taxon>Bacteria</taxon>
        <taxon>Pseudomonadati</taxon>
        <taxon>Verrucomicrobiota</taxon>
        <taxon>Verrucomicrobiia</taxon>
        <taxon>Verrucomicrobiales</taxon>
        <taxon>Verrucomicrobiaceae</taxon>
        <taxon>Haloferula</taxon>
    </lineage>
</organism>
<dbReference type="SUPFAM" id="SSF53187">
    <property type="entry name" value="Zn-dependent exopeptidases"/>
    <property type="match status" value="1"/>
</dbReference>
<evidence type="ECO:0000313" key="7">
    <source>
        <dbReference type="EMBL" id="MBB5350850.1"/>
    </source>
</evidence>
<protein>
    <recommendedName>
        <fullName evidence="2">N-acetylmuramoyl-L-alanine amidase</fullName>
        <ecNumber evidence="2">3.5.1.28</ecNumber>
    </recommendedName>
</protein>
<name>A0A840VA77_9BACT</name>
<evidence type="ECO:0000313" key="8">
    <source>
        <dbReference type="Proteomes" id="UP000557717"/>
    </source>
</evidence>
<evidence type="ECO:0000256" key="4">
    <source>
        <dbReference type="SAM" id="MobiDB-lite"/>
    </source>
</evidence>
<dbReference type="SMART" id="SM00646">
    <property type="entry name" value="Ami_3"/>
    <property type="match status" value="1"/>
</dbReference>
<keyword evidence="5" id="KW-0732">Signal</keyword>
<feature type="domain" description="MurNAc-LAA" evidence="6">
    <location>
        <begin position="105"/>
        <end position="214"/>
    </location>
</feature>
<dbReference type="CDD" id="cd02696">
    <property type="entry name" value="MurNAc-LAA"/>
    <property type="match status" value="1"/>
</dbReference>
<evidence type="ECO:0000256" key="5">
    <source>
        <dbReference type="SAM" id="SignalP"/>
    </source>
</evidence>
<dbReference type="GO" id="GO:0030288">
    <property type="term" value="C:outer membrane-bounded periplasmic space"/>
    <property type="evidence" value="ECO:0007669"/>
    <property type="project" value="TreeGrafter"/>
</dbReference>